<evidence type="ECO:0000256" key="2">
    <source>
        <dbReference type="ARBA" id="ARBA00022670"/>
    </source>
</evidence>
<feature type="active site" description="Proton donor" evidence="6">
    <location>
        <position position="203"/>
    </location>
</feature>
<dbReference type="GO" id="GO:0005737">
    <property type="term" value="C:cytoplasm"/>
    <property type="evidence" value="ECO:0007669"/>
    <property type="project" value="TreeGrafter"/>
</dbReference>
<comment type="similarity">
    <text evidence="6 7">Belongs to the peptidase C12 family.</text>
</comment>
<dbReference type="STRING" id="29845.A0A1V6RHD2"/>
<evidence type="ECO:0000256" key="1">
    <source>
        <dbReference type="ARBA" id="ARBA00000707"/>
    </source>
</evidence>
<sequence>MGPRIKRRRLTDPEDLSDDICQPASRLEKDSWNGFCEIESEPALFNVMLREFGVKGVKIQEVVSLDEEMMAFLNNPVYGLIFLFRWREDNDGKQEATCPDGLWFANQTANNACASVALLNIVNNIPDIDLGENLRSFKEFTMPFTPALRGDAINNFEFVKRIHNSYARKMDILNSDLQLKTEATTRKKGSKGQAVDESDATFHFIAFMPVMGQLWKFDGLERQPRALGECSEHDWLELVKPNLLDRMAAYEEEEIEFSILGLVRDPLPDLINDLAINVRTLEILNQRATSIHPSSDALALDETVLGPDPSLSLTREEIDAAVIPQETLDDYQTCSDEKLQAYQRTISRGQRELRVRIREEQQSHWSDDEYAAGRRFDYGPAVRTWLRRLAQKQQLQELSALVAY</sequence>
<dbReference type="CDD" id="cd09617">
    <property type="entry name" value="Peptidase_C12_UCH37_BAP1"/>
    <property type="match status" value="1"/>
</dbReference>
<protein>
    <recommendedName>
        <fullName evidence="7">Ubiquitin carboxyl-terminal hydrolase</fullName>
        <ecNumber evidence="7">3.4.19.12</ecNumber>
    </recommendedName>
</protein>
<organism evidence="9 10">
    <name type="scientific">Penicillium vulpinum</name>
    <dbReference type="NCBI Taxonomy" id="29845"/>
    <lineage>
        <taxon>Eukaryota</taxon>
        <taxon>Fungi</taxon>
        <taxon>Dikarya</taxon>
        <taxon>Ascomycota</taxon>
        <taxon>Pezizomycotina</taxon>
        <taxon>Eurotiomycetes</taxon>
        <taxon>Eurotiomycetidae</taxon>
        <taxon>Eurotiales</taxon>
        <taxon>Aspergillaceae</taxon>
        <taxon>Penicillium</taxon>
    </lineage>
</organism>
<evidence type="ECO:0000259" key="8">
    <source>
        <dbReference type="PROSITE" id="PS52048"/>
    </source>
</evidence>
<reference evidence="10" key="1">
    <citation type="journal article" date="2017" name="Nat. Microbiol.">
        <title>Global analysis of biosynthetic gene clusters reveals vast potential of secondary metabolite production in Penicillium species.</title>
        <authorList>
            <person name="Nielsen J.C."/>
            <person name="Grijseels S."/>
            <person name="Prigent S."/>
            <person name="Ji B."/>
            <person name="Dainat J."/>
            <person name="Nielsen K.F."/>
            <person name="Frisvad J.C."/>
            <person name="Workman M."/>
            <person name="Nielsen J."/>
        </authorList>
    </citation>
    <scope>NUCLEOTIDE SEQUENCE [LARGE SCALE GENOMIC DNA]</scope>
    <source>
        <strain evidence="10">IBT 29486</strain>
    </source>
</reference>
<dbReference type="PANTHER" id="PTHR10589:SF29">
    <property type="entry name" value="UBIQUITIN CARBOXYL-TERMINAL HYDROLASE"/>
    <property type="match status" value="1"/>
</dbReference>
<keyword evidence="5 6" id="KW-0788">Thiol protease</keyword>
<name>A0A1V6RHD2_9EURO</name>
<evidence type="ECO:0000313" key="10">
    <source>
        <dbReference type="Proteomes" id="UP000191518"/>
    </source>
</evidence>
<dbReference type="GO" id="GO:0006511">
    <property type="term" value="P:ubiquitin-dependent protein catabolic process"/>
    <property type="evidence" value="ECO:0007669"/>
    <property type="project" value="UniProtKB-UniRule"/>
</dbReference>
<feature type="active site" description="Nucleophile" evidence="6">
    <location>
        <position position="113"/>
    </location>
</feature>
<feature type="site" description="Transition state stabilizer" evidence="6">
    <location>
        <position position="107"/>
    </location>
</feature>
<proteinExistence type="inferred from homology"/>
<evidence type="ECO:0000256" key="5">
    <source>
        <dbReference type="ARBA" id="ARBA00022807"/>
    </source>
</evidence>
<dbReference type="FunFam" id="3.40.532.10:FF:000010">
    <property type="entry name" value="Ubiquitin carboxyl-terminal hydrolase"/>
    <property type="match status" value="1"/>
</dbReference>
<evidence type="ECO:0000256" key="6">
    <source>
        <dbReference type="PROSITE-ProRule" id="PRU01393"/>
    </source>
</evidence>
<keyword evidence="3 6" id="KW-0833">Ubl conjugation pathway</keyword>
<dbReference type="PROSITE" id="PS52049">
    <property type="entry name" value="ULD"/>
    <property type="match status" value="1"/>
</dbReference>
<comment type="caution">
    <text evidence="9">The sequence shown here is derived from an EMBL/GenBank/DDBJ whole genome shotgun (WGS) entry which is preliminary data.</text>
</comment>
<comment type="catalytic activity">
    <reaction evidence="1 6 7">
        <text>Thiol-dependent hydrolysis of ester, thioester, amide, peptide and isopeptide bonds formed by the C-terminal Gly of ubiquitin (a 76-residue protein attached to proteins as an intracellular targeting signal).</text>
        <dbReference type="EC" id="3.4.19.12"/>
    </reaction>
</comment>
<evidence type="ECO:0000256" key="3">
    <source>
        <dbReference type="ARBA" id="ARBA00022786"/>
    </source>
</evidence>
<dbReference type="EMBL" id="MDYP01000046">
    <property type="protein sequence ID" value="OQE00803.1"/>
    <property type="molecule type" value="Genomic_DNA"/>
</dbReference>
<feature type="site" description="Important for enzyme activity" evidence="6">
    <location>
        <position position="218"/>
    </location>
</feature>
<dbReference type="PRINTS" id="PR00707">
    <property type="entry name" value="UBCTHYDRLASE"/>
</dbReference>
<dbReference type="Gene3D" id="3.40.532.10">
    <property type="entry name" value="Peptidase C12, ubiquitin carboxyl-terminal hydrolase"/>
    <property type="match status" value="1"/>
</dbReference>
<evidence type="ECO:0000256" key="7">
    <source>
        <dbReference type="RuleBase" id="RU361215"/>
    </source>
</evidence>
<feature type="domain" description="UCH catalytic" evidence="8">
    <location>
        <begin position="34"/>
        <end position="264"/>
    </location>
</feature>
<dbReference type="PROSITE" id="PS52048">
    <property type="entry name" value="UCH_DOMAIN"/>
    <property type="match status" value="1"/>
</dbReference>
<dbReference type="GO" id="GO:0004843">
    <property type="term" value="F:cysteine-type deubiquitinase activity"/>
    <property type="evidence" value="ECO:0007669"/>
    <property type="project" value="UniProtKB-UniRule"/>
</dbReference>
<dbReference type="Pfam" id="PF01088">
    <property type="entry name" value="Peptidase_C12"/>
    <property type="match status" value="1"/>
</dbReference>
<dbReference type="InterPro" id="IPR001578">
    <property type="entry name" value="Peptidase_C12_UCH"/>
</dbReference>
<keyword evidence="4 6" id="KW-0378">Hydrolase</keyword>
<dbReference type="GO" id="GO:0016579">
    <property type="term" value="P:protein deubiquitination"/>
    <property type="evidence" value="ECO:0007669"/>
    <property type="project" value="TreeGrafter"/>
</dbReference>
<dbReference type="AlphaFoldDB" id="A0A1V6RHD2"/>
<dbReference type="Proteomes" id="UP000191518">
    <property type="component" value="Unassembled WGS sequence"/>
</dbReference>
<dbReference type="InterPro" id="IPR036959">
    <property type="entry name" value="Peptidase_C12_UCH_sf"/>
</dbReference>
<keyword evidence="2 6" id="KW-0645">Protease</keyword>
<gene>
    <name evidence="9" type="ORF">PENVUL_c046G10033</name>
</gene>
<evidence type="ECO:0000313" key="9">
    <source>
        <dbReference type="EMBL" id="OQE00803.1"/>
    </source>
</evidence>
<dbReference type="EC" id="3.4.19.12" evidence="7"/>
<dbReference type="InterPro" id="IPR038765">
    <property type="entry name" value="Papain-like_cys_pep_sf"/>
</dbReference>
<accession>A0A1V6RHD2</accession>
<dbReference type="SUPFAM" id="SSF54001">
    <property type="entry name" value="Cysteine proteinases"/>
    <property type="match status" value="1"/>
</dbReference>
<dbReference type="PANTHER" id="PTHR10589">
    <property type="entry name" value="UBIQUITIN CARBOXYL-TERMINAL HYDROLASE"/>
    <property type="match status" value="1"/>
</dbReference>
<evidence type="ECO:0000256" key="4">
    <source>
        <dbReference type="ARBA" id="ARBA00022801"/>
    </source>
</evidence>
<keyword evidence="10" id="KW-1185">Reference proteome</keyword>